<feature type="compositionally biased region" description="Basic and acidic residues" evidence="1">
    <location>
        <begin position="1"/>
        <end position="19"/>
    </location>
</feature>
<feature type="region of interest" description="Disordered" evidence="1">
    <location>
        <begin position="1"/>
        <end position="23"/>
    </location>
</feature>
<proteinExistence type="predicted"/>
<dbReference type="RefSeq" id="XP_024572983.1">
    <property type="nucleotide sequence ID" value="XM_024721847.1"/>
</dbReference>
<protein>
    <submittedName>
        <fullName evidence="2">Uncharacterized protein</fullName>
    </submittedName>
</protein>
<dbReference type="Proteomes" id="UP000054928">
    <property type="component" value="Unassembled WGS sequence"/>
</dbReference>
<dbReference type="GeneID" id="36398214"/>
<organism evidence="2 3">
    <name type="scientific">Plasmopara halstedii</name>
    <name type="common">Downy mildew of sunflower</name>
    <dbReference type="NCBI Taxonomy" id="4781"/>
    <lineage>
        <taxon>Eukaryota</taxon>
        <taxon>Sar</taxon>
        <taxon>Stramenopiles</taxon>
        <taxon>Oomycota</taxon>
        <taxon>Peronosporomycetes</taxon>
        <taxon>Peronosporales</taxon>
        <taxon>Peronosporaceae</taxon>
        <taxon>Plasmopara</taxon>
    </lineage>
</organism>
<sequence>MMEKKEDANPSADLSKHSIDPPPVQVKKEVSVAGCFVTLKEGGELANEISIVDCGVGRSIKYSHYILYLRTASLVNAGPIPHHSRNMSAVGVFYFSRSFSRDHSVGELHLAQDPIVKACWLLFVDGF</sequence>
<reference evidence="3" key="1">
    <citation type="submission" date="2014-09" db="EMBL/GenBank/DDBJ databases">
        <authorList>
            <person name="Sharma Rahul"/>
            <person name="Thines Marco"/>
        </authorList>
    </citation>
    <scope>NUCLEOTIDE SEQUENCE [LARGE SCALE GENOMIC DNA]</scope>
</reference>
<dbReference type="EMBL" id="CCYD01000207">
    <property type="protein sequence ID" value="CEG36614.1"/>
    <property type="molecule type" value="Genomic_DNA"/>
</dbReference>
<keyword evidence="3" id="KW-1185">Reference proteome</keyword>
<dbReference type="AlphaFoldDB" id="A0A0P1A968"/>
<name>A0A0P1A968_PLAHL</name>
<evidence type="ECO:0000313" key="2">
    <source>
        <dbReference type="EMBL" id="CEG36614.1"/>
    </source>
</evidence>
<accession>A0A0P1A968</accession>
<evidence type="ECO:0000313" key="3">
    <source>
        <dbReference type="Proteomes" id="UP000054928"/>
    </source>
</evidence>
<evidence type="ECO:0000256" key="1">
    <source>
        <dbReference type="SAM" id="MobiDB-lite"/>
    </source>
</evidence>